<evidence type="ECO:0000313" key="4">
    <source>
        <dbReference type="EMBL" id="UXD86528.1"/>
    </source>
</evidence>
<name>A0ABY6A8P3_9GAMM</name>
<evidence type="ECO:0000256" key="1">
    <source>
        <dbReference type="HAMAP-Rule" id="MF_00095"/>
    </source>
</evidence>
<feature type="domain" description="SfsA N-terminal OB" evidence="3">
    <location>
        <begin position="13"/>
        <end position="79"/>
    </location>
</feature>
<dbReference type="Proteomes" id="UP001065322">
    <property type="component" value="Chromosome"/>
</dbReference>
<dbReference type="InterPro" id="IPR005224">
    <property type="entry name" value="SfsA"/>
</dbReference>
<sequence>MRYDAPLVGGRLIKRYKRFLADIVLDSGEEITAHCPNTGSMKHCAEPGSRVWLWDSLPSGAAAKRKYRYSWEWVEIAGRYKACINTARPNQLVAEALAAGRIAELAGDYQILPEPKVEDGRLDFLLQPQQLQEPEVYVEVKSVTLLDNPQPLPRLDQPQASDGWGSFPDAVTARGLKHLRRLAELRQQGYRTLLLFCVPHEGITRVRPARAIDPAYAAALAEVMEQGVEVLAYQAQFYANASGLELGQCLPVDIAG</sequence>
<protein>
    <recommendedName>
        <fullName evidence="1">Sugar fermentation stimulation protein homolog</fullName>
    </recommendedName>
</protein>
<dbReference type="NCBIfam" id="TIGR00230">
    <property type="entry name" value="sfsA"/>
    <property type="match status" value="1"/>
</dbReference>
<gene>
    <name evidence="1 4" type="primary">sfsA</name>
    <name evidence="4" type="ORF">HUF19_03290</name>
</gene>
<organism evidence="4 5">
    <name type="scientific">Thalassolituus hydrocarboniclasticus</name>
    <dbReference type="NCBI Taxonomy" id="2742796"/>
    <lineage>
        <taxon>Bacteria</taxon>
        <taxon>Pseudomonadati</taxon>
        <taxon>Pseudomonadota</taxon>
        <taxon>Gammaproteobacteria</taxon>
        <taxon>Oceanospirillales</taxon>
        <taxon>Oceanospirillaceae</taxon>
        <taxon>Thalassolituus</taxon>
    </lineage>
</organism>
<dbReference type="CDD" id="cd22359">
    <property type="entry name" value="SfsA-like_bacterial"/>
    <property type="match status" value="1"/>
</dbReference>
<dbReference type="Gene3D" id="2.40.50.580">
    <property type="match status" value="1"/>
</dbReference>
<dbReference type="InterPro" id="IPR040452">
    <property type="entry name" value="SfsA_C"/>
</dbReference>
<keyword evidence="5" id="KW-1185">Reference proteome</keyword>
<evidence type="ECO:0000259" key="3">
    <source>
        <dbReference type="Pfam" id="PF17746"/>
    </source>
</evidence>
<dbReference type="HAMAP" id="MF_00095">
    <property type="entry name" value="SfsA"/>
    <property type="match status" value="1"/>
</dbReference>
<dbReference type="PANTHER" id="PTHR30545">
    <property type="entry name" value="SUGAR FERMENTATION STIMULATION PROTEIN A"/>
    <property type="match status" value="1"/>
</dbReference>
<dbReference type="RefSeq" id="WP_260998478.1">
    <property type="nucleotide sequence ID" value="NZ_CP054475.1"/>
</dbReference>
<dbReference type="Gene3D" id="3.40.1350.60">
    <property type="match status" value="1"/>
</dbReference>
<dbReference type="InterPro" id="IPR041465">
    <property type="entry name" value="SfsA_N"/>
</dbReference>
<comment type="similarity">
    <text evidence="1">Belongs to the SfsA family.</text>
</comment>
<proteinExistence type="inferred from homology"/>
<evidence type="ECO:0000313" key="5">
    <source>
        <dbReference type="Proteomes" id="UP001065322"/>
    </source>
</evidence>
<dbReference type="EMBL" id="CP054475">
    <property type="protein sequence ID" value="UXD86528.1"/>
    <property type="molecule type" value="Genomic_DNA"/>
</dbReference>
<dbReference type="Pfam" id="PF17746">
    <property type="entry name" value="SfsA_N"/>
    <property type="match status" value="1"/>
</dbReference>
<reference evidence="5" key="1">
    <citation type="submission" date="2020-06" db="EMBL/GenBank/DDBJ databases">
        <title>Thalassolituus marinus alknpb1M-1, a hydrocarbon-degrading bacterium isolated from the deep-sea overlying water using an in-situ strategy from the South China Sea basin.</title>
        <authorList>
            <person name="Dong C."/>
            <person name="Chen Y."/>
            <person name="Shao Z."/>
        </authorList>
    </citation>
    <scope>NUCLEOTIDE SEQUENCE [LARGE SCALE GENOMIC DNA]</scope>
    <source>
        <strain evidence="5">alknpb1M-1</strain>
    </source>
</reference>
<accession>A0ABY6A8P3</accession>
<dbReference type="Pfam" id="PF03749">
    <property type="entry name" value="SfsA"/>
    <property type="match status" value="1"/>
</dbReference>
<evidence type="ECO:0000259" key="2">
    <source>
        <dbReference type="Pfam" id="PF03749"/>
    </source>
</evidence>
<feature type="domain" description="Sugar fermentation stimulation protein C-terminal" evidence="2">
    <location>
        <begin position="88"/>
        <end position="237"/>
    </location>
</feature>
<dbReference type="PANTHER" id="PTHR30545:SF2">
    <property type="entry name" value="SUGAR FERMENTATION STIMULATION PROTEIN A"/>
    <property type="match status" value="1"/>
</dbReference>